<proteinExistence type="predicted"/>
<dbReference type="Proteomes" id="UP000543224">
    <property type="component" value="Unassembled WGS sequence"/>
</dbReference>
<evidence type="ECO:0000313" key="2">
    <source>
        <dbReference type="EMBL" id="GFP26540.1"/>
    </source>
</evidence>
<organism evidence="2 3">
    <name type="scientific">Candidatus Hakubella thermalkaliphila</name>
    <dbReference type="NCBI Taxonomy" id="2754717"/>
    <lineage>
        <taxon>Bacteria</taxon>
        <taxon>Bacillati</taxon>
        <taxon>Actinomycetota</taxon>
        <taxon>Actinomycetota incertae sedis</taxon>
        <taxon>Candidatus Hakubellales</taxon>
        <taxon>Candidatus Hakubellaceae</taxon>
        <taxon>Candidatus Hakubella</taxon>
    </lineage>
</organism>
<protein>
    <recommendedName>
        <fullName evidence="4">Chaperonin GroEL</fullName>
    </recommendedName>
</protein>
<feature type="compositionally biased region" description="Gly residues" evidence="1">
    <location>
        <begin position="48"/>
        <end position="58"/>
    </location>
</feature>
<accession>A0A6V8P3Z3</accession>
<evidence type="ECO:0000313" key="3">
    <source>
        <dbReference type="Proteomes" id="UP000543224"/>
    </source>
</evidence>
<name>A0A6V8P3Z3_9ACTN</name>
<reference evidence="2 3" key="1">
    <citation type="journal article" date="2020" name="Front. Microbiol.">
        <title>Single-cell genomics of novel Actinobacteria with the Wood-Ljungdahl pathway discovered in a serpentinizing system.</title>
        <authorList>
            <person name="Merino N."/>
            <person name="Kawai M."/>
            <person name="Boyd E.S."/>
            <person name="Colman D.R."/>
            <person name="McGlynn S.E."/>
            <person name="Nealson K.H."/>
            <person name="Kurokawa K."/>
            <person name="Hongoh Y."/>
        </authorList>
    </citation>
    <scope>NUCLEOTIDE SEQUENCE [LARGE SCALE GENOMIC DNA]</scope>
    <source>
        <strain evidence="2 3">S25</strain>
    </source>
</reference>
<evidence type="ECO:0000256" key="1">
    <source>
        <dbReference type="SAM" id="MobiDB-lite"/>
    </source>
</evidence>
<gene>
    <name evidence="2" type="ORF">HKBW3S25_02035</name>
</gene>
<dbReference type="AlphaFoldDB" id="A0A6V8P3Z3"/>
<dbReference type="EMBL" id="BLRX01000682">
    <property type="protein sequence ID" value="GFP26540.1"/>
    <property type="molecule type" value="Genomic_DNA"/>
</dbReference>
<sequence>MVRCVFIAAGEGTLTALQDSASIGAVVVMTEAVVAERPEEKRAPAMPAGGGMGGDMDF</sequence>
<feature type="region of interest" description="Disordered" evidence="1">
    <location>
        <begin position="38"/>
        <end position="58"/>
    </location>
</feature>
<evidence type="ECO:0008006" key="4">
    <source>
        <dbReference type="Google" id="ProtNLM"/>
    </source>
</evidence>
<comment type="caution">
    <text evidence="2">The sequence shown here is derived from an EMBL/GenBank/DDBJ whole genome shotgun (WGS) entry which is preliminary data.</text>
</comment>